<protein>
    <submittedName>
        <fullName evidence="1">Uncharacterized protein</fullName>
    </submittedName>
</protein>
<dbReference type="EMBL" id="CM056811">
    <property type="protein sequence ID" value="KAJ8636189.1"/>
    <property type="molecule type" value="Genomic_DNA"/>
</dbReference>
<gene>
    <name evidence="1" type="ORF">MRB53_010456</name>
</gene>
<sequence length="130" mass="14454">MPTTRSEPEISFLGGDDGALPHLTCGLLSRFGLCNWFSNPLILQIFLRATVPRTTAKVGWQNIKHQEVKKLAPTLTAAKRIVKFRDRTSNYAKSKQAKGQNLSKGGGEKKDVMKSSKRPNKGSEEIKKKD</sequence>
<proteinExistence type="predicted"/>
<dbReference type="Proteomes" id="UP001234297">
    <property type="component" value="Chromosome 3"/>
</dbReference>
<evidence type="ECO:0000313" key="1">
    <source>
        <dbReference type="EMBL" id="KAJ8636189.1"/>
    </source>
</evidence>
<accession>A0ACC2LRW1</accession>
<comment type="caution">
    <text evidence="1">The sequence shown here is derived from an EMBL/GenBank/DDBJ whole genome shotgun (WGS) entry which is preliminary data.</text>
</comment>
<name>A0ACC2LRW1_PERAE</name>
<organism evidence="1 2">
    <name type="scientific">Persea americana</name>
    <name type="common">Avocado</name>
    <dbReference type="NCBI Taxonomy" id="3435"/>
    <lineage>
        <taxon>Eukaryota</taxon>
        <taxon>Viridiplantae</taxon>
        <taxon>Streptophyta</taxon>
        <taxon>Embryophyta</taxon>
        <taxon>Tracheophyta</taxon>
        <taxon>Spermatophyta</taxon>
        <taxon>Magnoliopsida</taxon>
        <taxon>Magnoliidae</taxon>
        <taxon>Laurales</taxon>
        <taxon>Lauraceae</taxon>
        <taxon>Persea</taxon>
    </lineage>
</organism>
<evidence type="ECO:0000313" key="2">
    <source>
        <dbReference type="Proteomes" id="UP001234297"/>
    </source>
</evidence>
<keyword evidence="2" id="KW-1185">Reference proteome</keyword>
<reference evidence="1 2" key="1">
    <citation type="journal article" date="2022" name="Hortic Res">
        <title>A haplotype resolved chromosomal level avocado genome allows analysis of novel avocado genes.</title>
        <authorList>
            <person name="Nath O."/>
            <person name="Fletcher S.J."/>
            <person name="Hayward A."/>
            <person name="Shaw L.M."/>
            <person name="Masouleh A.K."/>
            <person name="Furtado A."/>
            <person name="Henry R.J."/>
            <person name="Mitter N."/>
        </authorList>
    </citation>
    <scope>NUCLEOTIDE SEQUENCE [LARGE SCALE GENOMIC DNA]</scope>
    <source>
        <strain evidence="2">cv. Hass</strain>
    </source>
</reference>